<dbReference type="InterPro" id="IPR036034">
    <property type="entry name" value="PDZ_sf"/>
</dbReference>
<sequence length="628" mass="71035">MKNYVIAAALSSFMGLALSASAGVQNPVDKVFPGTIKIKVDATDLAHRIFQINETIPVNSGDMTLLYPQWIPGHHSPVGPISQLAGLKISAKGKAIAWQRDPANVYAFNFKVPKGVRELHVEYQFLSPQSSEQGRVMMTPEMLNLQWDTVALYPAGHYSRKIKFQPSVTLPKGWQFATALEKSSQKDNTVTFEGIDFENLVDSPMFAGSHYKRVDLNPNADTKVFLNIFADKEKDLQISDEGLTAHRELIQQMYALYGAHHFDHYDFLLALTDKLGGIGMEHHRSSENSAKENYFTDWDKSWVGRDLLAHEFNHSWNGKYRRPEALWTPTYNQVKEANGLWVYEGQTQFWGQVIAARSGLWSQENTMDMLARLGATYDQGRPGMTWRNILDTTNDPTIAQRSSLPYRSYQMSEDYYSGGELIWFAVDAKLRELSNNGHSLDDFAHDFFGVNPGDWNVLTYKFDDVINTLNGIEKYQWDEFINARLKGHVNLSNSLADQGWQLIYNDKASDGIKAIETRYKATDLLYSLGFSVNKEGKMRDVLWDSPAFNAGLAPSMQIIAVNNTQFSGDALKDAVTDAKGTTAPIKLLVKNFDQYSEIQIDYHDGLKYPHLERIEGKPDYLSQLLTAR</sequence>
<evidence type="ECO:0000313" key="4">
    <source>
        <dbReference type="EMBL" id="MDQ9090578.1"/>
    </source>
</evidence>
<feature type="domain" description="Peptidase M61 catalytic" evidence="2">
    <location>
        <begin position="306"/>
        <end position="422"/>
    </location>
</feature>
<dbReference type="SUPFAM" id="SSF50156">
    <property type="entry name" value="PDZ domain-like"/>
    <property type="match status" value="1"/>
</dbReference>
<dbReference type="RefSeq" id="WP_212748232.1">
    <property type="nucleotide sequence ID" value="NZ_JAVIFY010000002.1"/>
</dbReference>
<proteinExistence type="predicted"/>
<keyword evidence="1" id="KW-0732">Signal</keyword>
<dbReference type="EMBL" id="JAVIFY010000002">
    <property type="protein sequence ID" value="MDQ9090578.1"/>
    <property type="molecule type" value="Genomic_DNA"/>
</dbReference>
<feature type="chain" id="PRO_5045255421" evidence="1">
    <location>
        <begin position="23"/>
        <end position="628"/>
    </location>
</feature>
<evidence type="ECO:0000256" key="1">
    <source>
        <dbReference type="SAM" id="SignalP"/>
    </source>
</evidence>
<dbReference type="InterPro" id="IPR024191">
    <property type="entry name" value="Peptidase_M61"/>
</dbReference>
<keyword evidence="5" id="KW-1185">Reference proteome</keyword>
<dbReference type="Pfam" id="PF05299">
    <property type="entry name" value="Peptidase_M61"/>
    <property type="match status" value="1"/>
</dbReference>
<dbReference type="Proteomes" id="UP001226574">
    <property type="component" value="Unassembled WGS sequence"/>
</dbReference>
<dbReference type="Pfam" id="PF17899">
    <property type="entry name" value="Peptidase_M61_N"/>
    <property type="match status" value="1"/>
</dbReference>
<evidence type="ECO:0000259" key="3">
    <source>
        <dbReference type="Pfam" id="PF17899"/>
    </source>
</evidence>
<protein>
    <submittedName>
        <fullName evidence="4">M61 family metallopeptidase</fullName>
    </submittedName>
</protein>
<dbReference type="Gene3D" id="2.60.40.3650">
    <property type="match status" value="1"/>
</dbReference>
<evidence type="ECO:0000259" key="2">
    <source>
        <dbReference type="Pfam" id="PF05299"/>
    </source>
</evidence>
<dbReference type="PIRSF" id="PIRSF016493">
    <property type="entry name" value="Glycyl_aminpptds"/>
    <property type="match status" value="1"/>
</dbReference>
<dbReference type="Gene3D" id="1.10.390.10">
    <property type="entry name" value="Neutral Protease Domain 2"/>
    <property type="match status" value="1"/>
</dbReference>
<dbReference type="InterPro" id="IPR027268">
    <property type="entry name" value="Peptidase_M4/M1_CTD_sf"/>
</dbReference>
<dbReference type="InterPro" id="IPR007963">
    <property type="entry name" value="Peptidase_M61_catalytic"/>
</dbReference>
<comment type="caution">
    <text evidence="4">The sequence shown here is derived from an EMBL/GenBank/DDBJ whole genome shotgun (WGS) entry which is preliminary data.</text>
</comment>
<accession>A0ABU1B7S1</accession>
<reference evidence="4 5" key="1">
    <citation type="submission" date="2023-08" db="EMBL/GenBank/DDBJ databases">
        <title>Pseudoalteromonas haloplanktis LL1 genome.</title>
        <authorList>
            <person name="Wu S."/>
        </authorList>
    </citation>
    <scope>NUCLEOTIDE SEQUENCE [LARGE SCALE GENOMIC DNA]</scope>
    <source>
        <strain evidence="4 5">LL1</strain>
    </source>
</reference>
<dbReference type="Gene3D" id="2.30.42.10">
    <property type="match status" value="1"/>
</dbReference>
<dbReference type="InterPro" id="IPR040756">
    <property type="entry name" value="Peptidase_M61_N"/>
</dbReference>
<feature type="domain" description="Peptidase M61 N-terminal" evidence="3">
    <location>
        <begin position="38"/>
        <end position="208"/>
    </location>
</feature>
<evidence type="ECO:0000313" key="5">
    <source>
        <dbReference type="Proteomes" id="UP001226574"/>
    </source>
</evidence>
<name>A0ABU1B7S1_PSEHA</name>
<gene>
    <name evidence="4" type="ORF">RC083_03100</name>
</gene>
<organism evidence="4 5">
    <name type="scientific">Pseudoalteromonas haloplanktis</name>
    <name type="common">Alteromonas haloplanktis</name>
    <dbReference type="NCBI Taxonomy" id="228"/>
    <lineage>
        <taxon>Bacteria</taxon>
        <taxon>Pseudomonadati</taxon>
        <taxon>Pseudomonadota</taxon>
        <taxon>Gammaproteobacteria</taxon>
        <taxon>Alteromonadales</taxon>
        <taxon>Pseudoalteromonadaceae</taxon>
        <taxon>Pseudoalteromonas</taxon>
    </lineage>
</organism>
<feature type="signal peptide" evidence="1">
    <location>
        <begin position="1"/>
        <end position="22"/>
    </location>
</feature>